<gene>
    <name evidence="1" type="ORF">Faunusvirus4_7</name>
</gene>
<evidence type="ECO:0000313" key="1">
    <source>
        <dbReference type="EMBL" id="AYV79166.1"/>
    </source>
</evidence>
<name>A0A3G4ZW98_9VIRU</name>
<proteinExistence type="predicted"/>
<protein>
    <submittedName>
        <fullName evidence="1">Uncharacterized protein</fullName>
    </submittedName>
</protein>
<sequence length="81" mass="9222">MQIPTISKVLFGVSGACLVTAYIVKLRKQIDSNYIVLNSKIDNNEKLLRVHLNMLNKRIDKLANESDEPPSPKYYNQSTDI</sequence>
<dbReference type="EMBL" id="MK072135">
    <property type="protein sequence ID" value="AYV79166.1"/>
    <property type="molecule type" value="Genomic_DNA"/>
</dbReference>
<accession>A0A3G4ZW98</accession>
<organism evidence="1">
    <name type="scientific">Faunusvirus sp</name>
    <dbReference type="NCBI Taxonomy" id="2487766"/>
    <lineage>
        <taxon>Viruses</taxon>
        <taxon>Varidnaviria</taxon>
        <taxon>Bamfordvirae</taxon>
        <taxon>Nucleocytoviricota</taxon>
        <taxon>Megaviricetes</taxon>
        <taxon>Imitervirales</taxon>
        <taxon>Mimiviridae</taxon>
    </lineage>
</organism>
<reference evidence="1" key="1">
    <citation type="submission" date="2018-10" db="EMBL/GenBank/DDBJ databases">
        <title>Hidden diversity of soil giant viruses.</title>
        <authorList>
            <person name="Schulz F."/>
            <person name="Alteio L."/>
            <person name="Goudeau D."/>
            <person name="Ryan E.M."/>
            <person name="Malmstrom R.R."/>
            <person name="Blanchard J."/>
            <person name="Woyke T."/>
        </authorList>
    </citation>
    <scope>NUCLEOTIDE SEQUENCE</scope>
    <source>
        <strain evidence="1">FNV1</strain>
    </source>
</reference>